<evidence type="ECO:0000256" key="2">
    <source>
        <dbReference type="ARBA" id="ARBA00022771"/>
    </source>
</evidence>
<reference evidence="8" key="1">
    <citation type="submission" date="2021-03" db="EMBL/GenBank/DDBJ databases">
        <authorList>
            <consortium name="Genoscope - CEA"/>
            <person name="William W."/>
        </authorList>
    </citation>
    <scope>NUCLEOTIDE SEQUENCE</scope>
    <source>
        <strain evidence="8">Doubled-haploid Pahang</strain>
    </source>
</reference>
<dbReference type="EMBL" id="HG996472">
    <property type="protein sequence ID" value="CAG1831618.1"/>
    <property type="molecule type" value="Genomic_DNA"/>
</dbReference>
<dbReference type="OrthoDB" id="1711136at2759"/>
<dbReference type="FunCoup" id="A0A804K6Y3">
    <property type="interactions" value="85"/>
</dbReference>
<keyword evidence="2 4" id="KW-0863">Zinc-finger</keyword>
<dbReference type="PIRSF" id="PIRSF036836">
    <property type="entry name" value="RNase_bind_SBP1"/>
    <property type="match status" value="1"/>
</dbReference>
<evidence type="ECO:0000313" key="10">
    <source>
        <dbReference type="Proteomes" id="UP000012960"/>
    </source>
</evidence>
<keyword evidence="10" id="KW-1185">Reference proteome</keyword>
<dbReference type="GO" id="GO:0008270">
    <property type="term" value="F:zinc ion binding"/>
    <property type="evidence" value="ECO:0007669"/>
    <property type="project" value="UniProtKB-KW"/>
</dbReference>
<feature type="coiled-coil region" evidence="5">
    <location>
        <begin position="191"/>
        <end position="225"/>
    </location>
</feature>
<keyword evidence="3" id="KW-0862">Zinc</keyword>
<reference evidence="9" key="2">
    <citation type="submission" date="2021-05" db="UniProtKB">
        <authorList>
            <consortium name="EnsemblPlants"/>
        </authorList>
    </citation>
    <scope>IDENTIFICATION</scope>
    <source>
        <strain evidence="9">subsp. malaccensis</strain>
    </source>
</reference>
<dbReference type="Gramene" id="Ma08_t15500.1">
    <property type="protein sequence ID" value="Ma08_p15500.1"/>
    <property type="gene ID" value="Ma08_g15500"/>
</dbReference>
<dbReference type="GO" id="GO:0004842">
    <property type="term" value="F:ubiquitin-protein transferase activity"/>
    <property type="evidence" value="ECO:0000318"/>
    <property type="project" value="GO_Central"/>
</dbReference>
<evidence type="ECO:0000256" key="3">
    <source>
        <dbReference type="ARBA" id="ARBA00022833"/>
    </source>
</evidence>
<dbReference type="OMA" id="IDSMIAC"/>
<dbReference type="Pfam" id="PF13920">
    <property type="entry name" value="zf-C3HC4_3"/>
    <property type="match status" value="1"/>
</dbReference>
<dbReference type="CDD" id="cd16649">
    <property type="entry name" value="mRING-HC-C3HC5_CGRF1-like"/>
    <property type="match status" value="1"/>
</dbReference>
<dbReference type="PROSITE" id="PS50089">
    <property type="entry name" value="ZF_RING_2"/>
    <property type="match status" value="1"/>
</dbReference>
<accession>A0A804K6Y3</accession>
<evidence type="ECO:0000313" key="8">
    <source>
        <dbReference type="EMBL" id="CAG1831618.1"/>
    </source>
</evidence>
<evidence type="ECO:0000256" key="4">
    <source>
        <dbReference type="PROSITE-ProRule" id="PRU00175"/>
    </source>
</evidence>
<feature type="domain" description="RING-type" evidence="7">
    <location>
        <begin position="290"/>
        <end position="327"/>
    </location>
</feature>
<dbReference type="EnsemblPlants" id="Ma08_t15500.1">
    <property type="protein sequence ID" value="Ma08_p15500.1"/>
    <property type="gene ID" value="Ma08_g15500"/>
</dbReference>
<feature type="region of interest" description="Disordered" evidence="6">
    <location>
        <begin position="254"/>
        <end position="280"/>
    </location>
</feature>
<keyword evidence="1" id="KW-0479">Metal-binding</keyword>
<evidence type="ECO:0000256" key="1">
    <source>
        <dbReference type="ARBA" id="ARBA00022723"/>
    </source>
</evidence>
<dbReference type="Proteomes" id="UP000012960">
    <property type="component" value="Unplaced"/>
</dbReference>
<dbReference type="InterPro" id="IPR001841">
    <property type="entry name" value="Znf_RING"/>
</dbReference>
<protein>
    <submittedName>
        <fullName evidence="8">(wild Malaysian banana) hypothetical protein</fullName>
    </submittedName>
</protein>
<sequence length="339" mass="36611">MAVRAQHPSNVLLLNRSEPEKKEMEFPGTAPGLLDQSLVYFANANGANGNPMKRAREVTGVSVASPPQQGHLINLFALEPLPASAPLPPPTLLSLAELQSLPRPFTPGGLRLALEGQNRYQSQKQSDPLLSSSSSVSSSLLSALPAEEFAARINRHKDEIEQYLHAQGEQLRRSLAEKHQKHYRALLAAAEESAARRLREKELEVQRAQRRSTELEDRLACLRTESMAWQAKAMADQATAASLHAQLQHAASAAAAPPSGMGGGCNETPPAEEAGSAYVDPDRVEPERSCRACRRRTASVVLLPCRHLCLCDACDAATAAESCPVCRSVRTGSIQVCFS</sequence>
<gene>
    <name evidence="8" type="ORF">GSMUA_348720.1</name>
</gene>
<dbReference type="PANTHER" id="PTHR42647">
    <property type="entry name" value="SBP (S-RIBONUCLEASE BINDING PROTEIN) FAMILY PROTEIN"/>
    <property type="match status" value="1"/>
</dbReference>
<evidence type="ECO:0000256" key="5">
    <source>
        <dbReference type="SAM" id="Coils"/>
    </source>
</evidence>
<dbReference type="PANTHER" id="PTHR42647:SF5">
    <property type="entry name" value="SBP (S-RIBONUCLEASE BINDING PROTEIN) FAMILY PROTEIN"/>
    <property type="match status" value="1"/>
</dbReference>
<dbReference type="InterPro" id="IPR013083">
    <property type="entry name" value="Znf_RING/FYVE/PHD"/>
</dbReference>
<dbReference type="Gene3D" id="3.30.40.10">
    <property type="entry name" value="Zinc/RING finger domain, C3HC4 (zinc finger)"/>
    <property type="match status" value="1"/>
</dbReference>
<evidence type="ECO:0000313" key="9">
    <source>
        <dbReference type="EnsemblPlants" id="Ma08_p15500.1"/>
    </source>
</evidence>
<proteinExistence type="predicted"/>
<dbReference type="AlphaFoldDB" id="A0A804K6Y3"/>
<name>A0A804K6Y3_MUSAM</name>
<organism evidence="9 10">
    <name type="scientific">Musa acuminata subsp. malaccensis</name>
    <name type="common">Wild banana</name>
    <name type="synonym">Musa malaccensis</name>
    <dbReference type="NCBI Taxonomy" id="214687"/>
    <lineage>
        <taxon>Eukaryota</taxon>
        <taxon>Viridiplantae</taxon>
        <taxon>Streptophyta</taxon>
        <taxon>Embryophyta</taxon>
        <taxon>Tracheophyta</taxon>
        <taxon>Spermatophyta</taxon>
        <taxon>Magnoliopsida</taxon>
        <taxon>Liliopsida</taxon>
        <taxon>Zingiberales</taxon>
        <taxon>Musaceae</taxon>
        <taxon>Musa</taxon>
    </lineage>
</organism>
<keyword evidence="5" id="KW-0175">Coiled coil</keyword>
<evidence type="ECO:0000256" key="6">
    <source>
        <dbReference type="SAM" id="MobiDB-lite"/>
    </source>
</evidence>
<evidence type="ECO:0000259" key="7">
    <source>
        <dbReference type="PROSITE" id="PS50089"/>
    </source>
</evidence>
<dbReference type="InParanoid" id="A0A804K6Y3"/>